<dbReference type="InterPro" id="IPR027417">
    <property type="entry name" value="P-loop_NTPase"/>
</dbReference>
<dbReference type="GO" id="GO:0005737">
    <property type="term" value="C:cytoplasm"/>
    <property type="evidence" value="ECO:0007669"/>
    <property type="project" value="TreeGrafter"/>
</dbReference>
<name>A0A8K0KQY9_LADFU</name>
<protein>
    <recommendedName>
        <fullName evidence="4">AAA ATPase AAA+ lid domain-containing protein</fullName>
    </recommendedName>
</protein>
<dbReference type="InterPro" id="IPR050168">
    <property type="entry name" value="AAA_ATPase_domain"/>
</dbReference>
<dbReference type="Gene3D" id="1.10.8.60">
    <property type="match status" value="1"/>
</dbReference>
<evidence type="ECO:0000259" key="4">
    <source>
        <dbReference type="Pfam" id="PF17862"/>
    </source>
</evidence>
<dbReference type="GO" id="GO:0016887">
    <property type="term" value="F:ATP hydrolysis activity"/>
    <property type="evidence" value="ECO:0007669"/>
    <property type="project" value="TreeGrafter"/>
</dbReference>
<dbReference type="Pfam" id="PF17862">
    <property type="entry name" value="AAA_lid_3"/>
    <property type="match status" value="1"/>
</dbReference>
<feature type="domain" description="AAA ATPase AAA+ lid" evidence="4">
    <location>
        <begin position="160"/>
        <end position="205"/>
    </location>
</feature>
<dbReference type="Gene3D" id="3.40.50.300">
    <property type="entry name" value="P-loop containing nucleotide triphosphate hydrolases"/>
    <property type="match status" value="1"/>
</dbReference>
<evidence type="ECO:0000256" key="3">
    <source>
        <dbReference type="ARBA" id="ARBA00022840"/>
    </source>
</evidence>
<reference evidence="5" key="1">
    <citation type="submission" date="2013-04" db="EMBL/GenBank/DDBJ databases">
        <authorList>
            <person name="Qu J."/>
            <person name="Murali S.C."/>
            <person name="Bandaranaike D."/>
            <person name="Bellair M."/>
            <person name="Blankenburg K."/>
            <person name="Chao H."/>
            <person name="Dinh H."/>
            <person name="Doddapaneni H."/>
            <person name="Downs B."/>
            <person name="Dugan-Rocha S."/>
            <person name="Elkadiri S."/>
            <person name="Gnanaolivu R.D."/>
            <person name="Hernandez B."/>
            <person name="Javaid M."/>
            <person name="Jayaseelan J.C."/>
            <person name="Lee S."/>
            <person name="Li M."/>
            <person name="Ming W."/>
            <person name="Munidasa M."/>
            <person name="Muniz J."/>
            <person name="Nguyen L."/>
            <person name="Ongeri F."/>
            <person name="Osuji N."/>
            <person name="Pu L.-L."/>
            <person name="Puazo M."/>
            <person name="Qu C."/>
            <person name="Quiroz J."/>
            <person name="Raj R."/>
            <person name="Weissenberger G."/>
            <person name="Xin Y."/>
            <person name="Zou X."/>
            <person name="Han Y."/>
            <person name="Richards S."/>
            <person name="Worley K."/>
            <person name="Muzny D."/>
            <person name="Gibbs R."/>
        </authorList>
    </citation>
    <scope>NUCLEOTIDE SEQUENCE</scope>
    <source>
        <strain evidence="5">Sampled in the wild</strain>
    </source>
</reference>
<dbReference type="InterPro" id="IPR041569">
    <property type="entry name" value="AAA_lid_3"/>
</dbReference>
<organism evidence="5 6">
    <name type="scientific">Ladona fulva</name>
    <name type="common">Scarce chaser dragonfly</name>
    <name type="synonym">Libellula fulva</name>
    <dbReference type="NCBI Taxonomy" id="123851"/>
    <lineage>
        <taxon>Eukaryota</taxon>
        <taxon>Metazoa</taxon>
        <taxon>Ecdysozoa</taxon>
        <taxon>Arthropoda</taxon>
        <taxon>Hexapoda</taxon>
        <taxon>Insecta</taxon>
        <taxon>Pterygota</taxon>
        <taxon>Palaeoptera</taxon>
        <taxon>Odonata</taxon>
        <taxon>Epiprocta</taxon>
        <taxon>Anisoptera</taxon>
        <taxon>Libelluloidea</taxon>
        <taxon>Libellulidae</taxon>
        <taxon>Ladona</taxon>
    </lineage>
</organism>
<keyword evidence="3" id="KW-0067">ATP-binding</keyword>
<dbReference type="PANTHER" id="PTHR23077:SF27">
    <property type="entry name" value="ATPASE FAMILY GENE 2 PROTEIN HOMOLOG A"/>
    <property type="match status" value="1"/>
</dbReference>
<evidence type="ECO:0000313" key="6">
    <source>
        <dbReference type="Proteomes" id="UP000792457"/>
    </source>
</evidence>
<keyword evidence="2" id="KW-0547">Nucleotide-binding</keyword>
<evidence type="ECO:0000256" key="2">
    <source>
        <dbReference type="ARBA" id="ARBA00022741"/>
    </source>
</evidence>
<comment type="caution">
    <text evidence="5">The sequence shown here is derived from an EMBL/GenBank/DDBJ whole genome shotgun (WGS) entry which is preliminary data.</text>
</comment>
<keyword evidence="1" id="KW-0677">Repeat</keyword>
<gene>
    <name evidence="5" type="ORF">J437_LFUL019273</name>
</gene>
<dbReference type="SUPFAM" id="SSF52540">
    <property type="entry name" value="P-loop containing nucleoside triphosphate hydrolases"/>
    <property type="match status" value="1"/>
</dbReference>
<dbReference type="PANTHER" id="PTHR23077">
    <property type="entry name" value="AAA-FAMILY ATPASE"/>
    <property type="match status" value="1"/>
</dbReference>
<dbReference type="FunFam" id="1.10.8.60:FF:000069">
    <property type="entry name" value="spermatogenesis-associated protein 5 isoform X1"/>
    <property type="match status" value="1"/>
</dbReference>
<evidence type="ECO:0000313" key="5">
    <source>
        <dbReference type="EMBL" id="KAG8239859.1"/>
    </source>
</evidence>
<dbReference type="Proteomes" id="UP000792457">
    <property type="component" value="Unassembled WGS sequence"/>
</dbReference>
<evidence type="ECO:0000256" key="1">
    <source>
        <dbReference type="ARBA" id="ARBA00022737"/>
    </source>
</evidence>
<accession>A0A8K0KQY9</accession>
<dbReference type="GO" id="GO:0005524">
    <property type="term" value="F:ATP binding"/>
    <property type="evidence" value="ECO:0007669"/>
    <property type="project" value="UniProtKB-KW"/>
</dbReference>
<sequence length="230" mass="26274">MAQCTLYHQKVSGKVEVQCPNVIKLYNSAMGGVDLANCQINVRSKKRVNCWLLYRRDADNLKLPKSEVLAVAQFKLKLAFALTKEGMKRGRPSLNETKIEKSSKRVDNTKYFQKNVLDLTMLALLRPGRLDQIIYVPLPDADTRREILALQFKKSKFSEDVSLEEIVFRTDGYSGAEVLAVCHEAGLIALEEDLNSPYIERRHVDEALSIVKPRTPQSLLSLYEKYLRNR</sequence>
<proteinExistence type="predicted"/>
<reference evidence="5" key="2">
    <citation type="submission" date="2017-10" db="EMBL/GenBank/DDBJ databases">
        <title>Ladona fulva Genome sequencing and assembly.</title>
        <authorList>
            <person name="Murali S."/>
            <person name="Richards S."/>
            <person name="Bandaranaike D."/>
            <person name="Bellair M."/>
            <person name="Blankenburg K."/>
            <person name="Chao H."/>
            <person name="Dinh H."/>
            <person name="Doddapaneni H."/>
            <person name="Dugan-Rocha S."/>
            <person name="Elkadiri S."/>
            <person name="Gnanaolivu R."/>
            <person name="Hernandez B."/>
            <person name="Skinner E."/>
            <person name="Javaid M."/>
            <person name="Lee S."/>
            <person name="Li M."/>
            <person name="Ming W."/>
            <person name="Munidasa M."/>
            <person name="Muniz J."/>
            <person name="Nguyen L."/>
            <person name="Hughes D."/>
            <person name="Osuji N."/>
            <person name="Pu L.-L."/>
            <person name="Puazo M."/>
            <person name="Qu C."/>
            <person name="Quiroz J."/>
            <person name="Raj R."/>
            <person name="Weissenberger G."/>
            <person name="Xin Y."/>
            <person name="Zou X."/>
            <person name="Han Y."/>
            <person name="Worley K."/>
            <person name="Muzny D."/>
            <person name="Gibbs R."/>
        </authorList>
    </citation>
    <scope>NUCLEOTIDE SEQUENCE</scope>
    <source>
        <strain evidence="5">Sampled in the wild</strain>
    </source>
</reference>
<keyword evidence="6" id="KW-1185">Reference proteome</keyword>
<dbReference type="OrthoDB" id="27435at2759"/>
<dbReference type="EMBL" id="KZ310107">
    <property type="protein sequence ID" value="KAG8239859.1"/>
    <property type="molecule type" value="Genomic_DNA"/>
</dbReference>
<dbReference type="AlphaFoldDB" id="A0A8K0KQY9"/>